<evidence type="ECO:0000313" key="1">
    <source>
        <dbReference type="EMBL" id="CAK0862570.1"/>
    </source>
</evidence>
<comment type="caution">
    <text evidence="1">The sequence shown here is derived from an EMBL/GenBank/DDBJ whole genome shotgun (WGS) entry which is preliminary data.</text>
</comment>
<accession>A0ABN9URE2</accession>
<dbReference type="Proteomes" id="UP001189429">
    <property type="component" value="Unassembled WGS sequence"/>
</dbReference>
<gene>
    <name evidence="1" type="ORF">PCOR1329_LOCUS50955</name>
</gene>
<evidence type="ECO:0008006" key="3">
    <source>
        <dbReference type="Google" id="ProtNLM"/>
    </source>
</evidence>
<protein>
    <recommendedName>
        <fullName evidence="3">FkbM family methyltransferase</fullName>
    </recommendedName>
</protein>
<proteinExistence type="predicted"/>
<evidence type="ECO:0000313" key="2">
    <source>
        <dbReference type="Proteomes" id="UP001189429"/>
    </source>
</evidence>
<keyword evidence="2" id="KW-1185">Reference proteome</keyword>
<dbReference type="EMBL" id="CAUYUJ010016171">
    <property type="protein sequence ID" value="CAK0862570.1"/>
    <property type="molecule type" value="Genomic_DNA"/>
</dbReference>
<name>A0ABN9URE2_9DINO</name>
<organism evidence="1 2">
    <name type="scientific">Prorocentrum cordatum</name>
    <dbReference type="NCBI Taxonomy" id="2364126"/>
    <lineage>
        <taxon>Eukaryota</taxon>
        <taxon>Sar</taxon>
        <taxon>Alveolata</taxon>
        <taxon>Dinophyceae</taxon>
        <taxon>Prorocentrales</taxon>
        <taxon>Prorocentraceae</taxon>
        <taxon>Prorocentrum</taxon>
    </lineage>
</organism>
<sequence length="250" mass="27397">MLLPQVGCFPGADAGRERPGGRYPFGVYRSALARCCREPIRLHQQMLRRAHSAGAHYLNYTLLYLQPEEYGAPESGEVQLPGFRLHHLGAASMTEDIGSLVGAAWDFWIRWDAQVERNREQFAVGSAREDLGIDGEDFLPVFEALRASGAEMSCAVLDVGANNGLDQSPLRGFHAAYGARVRGAALEGSRPNCAAYRARFPHMEVHCGWLSAEGLGSLQEPSAGGCLHVGGALLRGPMEGRHRQHRLHRR</sequence>
<reference evidence="1" key="1">
    <citation type="submission" date="2023-10" db="EMBL/GenBank/DDBJ databases">
        <authorList>
            <person name="Chen Y."/>
            <person name="Shah S."/>
            <person name="Dougan E. K."/>
            <person name="Thang M."/>
            <person name="Chan C."/>
        </authorList>
    </citation>
    <scope>NUCLEOTIDE SEQUENCE [LARGE SCALE GENOMIC DNA]</scope>
</reference>